<feature type="domain" description="RGS" evidence="3">
    <location>
        <begin position="41"/>
        <end position="364"/>
    </location>
</feature>
<dbReference type="PANTHER" id="PTHR13155:SF1">
    <property type="entry name" value="A-KINASE ANCHOR PROTEIN 10, MITOCHONDRIAL"/>
    <property type="match status" value="1"/>
</dbReference>
<evidence type="ECO:0000313" key="4">
    <source>
        <dbReference type="EMBL" id="KAG7194148.1"/>
    </source>
</evidence>
<gene>
    <name evidence="4" type="primary">RAX1</name>
    <name evidence="4" type="ORF">KQ657_004856</name>
</gene>
<feature type="compositionally biased region" description="Gly residues" evidence="1">
    <location>
        <begin position="108"/>
        <end position="120"/>
    </location>
</feature>
<dbReference type="Proteomes" id="UP000790833">
    <property type="component" value="Unassembled WGS sequence"/>
</dbReference>
<feature type="transmembrane region" description="Helical" evidence="2">
    <location>
        <begin position="368"/>
        <end position="391"/>
    </location>
</feature>
<comment type="caution">
    <text evidence="4">The sequence shown here is derived from an EMBL/GenBank/DDBJ whole genome shotgun (WGS) entry which is preliminary data.</text>
</comment>
<organism evidence="4 5">
    <name type="scientific">Scheffersomyces spartinae</name>
    <dbReference type="NCBI Taxonomy" id="45513"/>
    <lineage>
        <taxon>Eukaryota</taxon>
        <taxon>Fungi</taxon>
        <taxon>Dikarya</taxon>
        <taxon>Ascomycota</taxon>
        <taxon>Saccharomycotina</taxon>
        <taxon>Pichiomycetes</taxon>
        <taxon>Debaryomycetaceae</taxon>
        <taxon>Scheffersomyces</taxon>
    </lineage>
</organism>
<feature type="transmembrane region" description="Helical" evidence="2">
    <location>
        <begin position="403"/>
        <end position="428"/>
    </location>
</feature>
<reference evidence="4" key="1">
    <citation type="submission" date="2021-03" db="EMBL/GenBank/DDBJ databases">
        <authorList>
            <person name="Palmer J.M."/>
        </authorList>
    </citation>
    <scope>NUCLEOTIDE SEQUENCE</scope>
    <source>
        <strain evidence="4">ARV_011</strain>
    </source>
</reference>
<sequence>MAASSMNNEKSQADYPNTHYLSNLNNPHATNQTIHLNRLPTLGEILANKTKSPVDLRTFYRYMDEIEGKLDYLDFWFELINHLNLCKHYVKGLRDSIVRQSYNHYTGGGTNSSGGGGGPGSPTDPFQSPGDGKHKSLSSSILLDLILNDHILEDSDSNRLSQFLRGDIQLENADPKLRDMILRYNETTNNRSSNGSSILGTPTQISFVFSKPPTPNVQGGGGNEKRFSSHSKLMDEQSLGESMEIGQADRAINPNMAPLKKETSINPALLEKLVHRPMSESNSFITRNNLKESSHNLLLKYFVEDSEKNLYLPNKMNKEIIKAIEVEGRDDPDIFHDVRLFVFSRLENDYLPRFLNFVAIRNVNHTGFLRIFLGFFFIFIAFWIGFIFIFLNTRKSLRLLILIPYAIGFYFLITSVYLVDPILIWLGYGESFTRENSFLLIKDKFVRNLLLRRSIWVTFLVALCTAILTILFVLVPGHRL</sequence>
<keyword evidence="2" id="KW-1133">Transmembrane helix</keyword>
<dbReference type="RefSeq" id="XP_043049695.1">
    <property type="nucleotide sequence ID" value="XM_043195522.1"/>
</dbReference>
<dbReference type="Gene3D" id="1.10.167.10">
    <property type="entry name" value="Regulator of G-protein Signalling 4, domain 2"/>
    <property type="match status" value="1"/>
</dbReference>
<dbReference type="InterPro" id="IPR036305">
    <property type="entry name" value="RGS_sf"/>
</dbReference>
<protein>
    <submittedName>
        <fullName evidence="4">Bud site selection protein, Revert to axial protein 1</fullName>
    </submittedName>
</protein>
<dbReference type="InterPro" id="IPR044926">
    <property type="entry name" value="RGS_subdomain_2"/>
</dbReference>
<name>A0A9P7VAC3_9ASCO</name>
<keyword evidence="2" id="KW-0472">Membrane</keyword>
<dbReference type="InterPro" id="IPR016137">
    <property type="entry name" value="RGS"/>
</dbReference>
<keyword evidence="2" id="KW-0812">Transmembrane</keyword>
<accession>A0A9P7VAC3</accession>
<evidence type="ECO:0000256" key="2">
    <source>
        <dbReference type="SAM" id="Phobius"/>
    </source>
</evidence>
<proteinExistence type="predicted"/>
<feature type="region of interest" description="Disordered" evidence="1">
    <location>
        <begin position="108"/>
        <end position="135"/>
    </location>
</feature>
<dbReference type="GeneID" id="66118230"/>
<dbReference type="InterPro" id="IPR052246">
    <property type="entry name" value="Cell_Polariz_PKAAnc"/>
</dbReference>
<dbReference type="GO" id="GO:0005886">
    <property type="term" value="C:plasma membrane"/>
    <property type="evidence" value="ECO:0007669"/>
    <property type="project" value="TreeGrafter"/>
</dbReference>
<dbReference type="SMART" id="SM00315">
    <property type="entry name" value="RGS"/>
    <property type="match status" value="1"/>
</dbReference>
<dbReference type="EMBL" id="JAHMUF010000008">
    <property type="protein sequence ID" value="KAG7194148.1"/>
    <property type="molecule type" value="Genomic_DNA"/>
</dbReference>
<keyword evidence="5" id="KW-1185">Reference proteome</keyword>
<evidence type="ECO:0000313" key="5">
    <source>
        <dbReference type="Proteomes" id="UP000790833"/>
    </source>
</evidence>
<dbReference type="SUPFAM" id="SSF48097">
    <property type="entry name" value="Regulator of G-protein signaling, RGS"/>
    <property type="match status" value="1"/>
</dbReference>
<dbReference type="OrthoDB" id="5584247at2759"/>
<dbReference type="AlphaFoldDB" id="A0A9P7VAC3"/>
<feature type="transmembrane region" description="Helical" evidence="2">
    <location>
        <begin position="455"/>
        <end position="475"/>
    </location>
</feature>
<dbReference type="PANTHER" id="PTHR13155">
    <property type="entry name" value="A-KINASE ANCHOR PROTEINS"/>
    <property type="match status" value="1"/>
</dbReference>
<evidence type="ECO:0000256" key="1">
    <source>
        <dbReference type="SAM" id="MobiDB-lite"/>
    </source>
</evidence>
<evidence type="ECO:0000259" key="3">
    <source>
        <dbReference type="SMART" id="SM00315"/>
    </source>
</evidence>
<dbReference type="GO" id="GO:0008104">
    <property type="term" value="P:intracellular protein localization"/>
    <property type="evidence" value="ECO:0007669"/>
    <property type="project" value="TreeGrafter"/>
</dbReference>